<feature type="domain" description="PhoU" evidence="8">
    <location>
        <begin position="122"/>
        <end position="206"/>
    </location>
</feature>
<evidence type="ECO:0000313" key="10">
    <source>
        <dbReference type="Proteomes" id="UP000198618"/>
    </source>
</evidence>
<evidence type="ECO:0000256" key="6">
    <source>
        <dbReference type="ARBA" id="ARBA00022592"/>
    </source>
</evidence>
<dbReference type="PIRSF" id="PIRSF003107">
    <property type="entry name" value="PhoU"/>
    <property type="match status" value="1"/>
</dbReference>
<comment type="subcellular location">
    <subcellularLocation>
        <location evidence="1 7">Cytoplasm</location>
    </subcellularLocation>
</comment>
<accession>A0A1H9ZR90</accession>
<dbReference type="EMBL" id="FOHE01000002">
    <property type="protein sequence ID" value="SES83867.1"/>
    <property type="molecule type" value="Genomic_DNA"/>
</dbReference>
<comment type="similarity">
    <text evidence="2 7">Belongs to the PhoU family.</text>
</comment>
<dbReference type="InterPro" id="IPR026022">
    <property type="entry name" value="PhoU_dom"/>
</dbReference>
<evidence type="ECO:0000256" key="7">
    <source>
        <dbReference type="PIRNR" id="PIRNR003107"/>
    </source>
</evidence>
<organism evidence="9 10">
    <name type="scientific">Oceanobacillus limi</name>
    <dbReference type="NCBI Taxonomy" id="930131"/>
    <lineage>
        <taxon>Bacteria</taxon>
        <taxon>Bacillati</taxon>
        <taxon>Bacillota</taxon>
        <taxon>Bacilli</taxon>
        <taxon>Bacillales</taxon>
        <taxon>Bacillaceae</taxon>
        <taxon>Oceanobacillus</taxon>
    </lineage>
</organism>
<comment type="subunit">
    <text evidence="3 7">Homodimer.</text>
</comment>
<dbReference type="FunFam" id="1.20.58.220:FF:000004">
    <property type="entry name" value="Phosphate-specific transport system accessory protein PhoU"/>
    <property type="match status" value="1"/>
</dbReference>
<dbReference type="PANTHER" id="PTHR42930">
    <property type="entry name" value="PHOSPHATE-SPECIFIC TRANSPORT SYSTEM ACCESSORY PROTEIN PHOU"/>
    <property type="match status" value="1"/>
</dbReference>
<reference evidence="9 10" key="1">
    <citation type="submission" date="2016-10" db="EMBL/GenBank/DDBJ databases">
        <authorList>
            <person name="de Groot N.N."/>
        </authorList>
    </citation>
    <scope>NUCLEOTIDE SEQUENCE [LARGE SCALE GENOMIC DNA]</scope>
    <source>
        <strain evidence="9 10">IBRC-M 10780</strain>
    </source>
</reference>
<dbReference type="SUPFAM" id="SSF109755">
    <property type="entry name" value="PhoU-like"/>
    <property type="match status" value="1"/>
</dbReference>
<dbReference type="Gene3D" id="1.20.58.220">
    <property type="entry name" value="Phosphate transport system protein phou homolog 2, domain 2"/>
    <property type="match status" value="1"/>
</dbReference>
<gene>
    <name evidence="9" type="ORF">SAMN05216389_102406</name>
</gene>
<name>A0A1H9ZR90_9BACI</name>
<dbReference type="NCBIfam" id="TIGR02135">
    <property type="entry name" value="phoU_full"/>
    <property type="match status" value="1"/>
</dbReference>
<protein>
    <recommendedName>
        <fullName evidence="7">Phosphate-specific transport system accessory protein PhoU</fullName>
    </recommendedName>
</protein>
<dbReference type="Pfam" id="PF01895">
    <property type="entry name" value="PhoU"/>
    <property type="match status" value="2"/>
</dbReference>
<dbReference type="InterPro" id="IPR038078">
    <property type="entry name" value="PhoU-like_sf"/>
</dbReference>
<evidence type="ECO:0000256" key="2">
    <source>
        <dbReference type="ARBA" id="ARBA00008107"/>
    </source>
</evidence>
<evidence type="ECO:0000256" key="3">
    <source>
        <dbReference type="ARBA" id="ARBA00011738"/>
    </source>
</evidence>
<dbReference type="OrthoDB" id="9814256at2"/>
<dbReference type="InterPro" id="IPR028366">
    <property type="entry name" value="PhoU"/>
</dbReference>
<dbReference type="RefSeq" id="WP_090867183.1">
    <property type="nucleotide sequence ID" value="NZ_FOHE01000002.1"/>
</dbReference>
<evidence type="ECO:0000256" key="5">
    <source>
        <dbReference type="ARBA" id="ARBA00022490"/>
    </source>
</evidence>
<evidence type="ECO:0000256" key="1">
    <source>
        <dbReference type="ARBA" id="ARBA00004496"/>
    </source>
</evidence>
<keyword evidence="6 7" id="KW-0592">Phosphate transport</keyword>
<evidence type="ECO:0000256" key="4">
    <source>
        <dbReference type="ARBA" id="ARBA00022448"/>
    </source>
</evidence>
<dbReference type="Proteomes" id="UP000198618">
    <property type="component" value="Unassembled WGS sequence"/>
</dbReference>
<comment type="function">
    <text evidence="7">Plays a role in the regulation of phosphate uptake.</text>
</comment>
<evidence type="ECO:0000313" key="9">
    <source>
        <dbReference type="EMBL" id="SES83867.1"/>
    </source>
</evidence>
<evidence type="ECO:0000259" key="8">
    <source>
        <dbReference type="Pfam" id="PF01895"/>
    </source>
</evidence>
<dbReference type="GO" id="GO:0045936">
    <property type="term" value="P:negative regulation of phosphate metabolic process"/>
    <property type="evidence" value="ECO:0007669"/>
    <property type="project" value="InterPro"/>
</dbReference>
<dbReference type="PANTHER" id="PTHR42930:SF3">
    <property type="entry name" value="PHOSPHATE-SPECIFIC TRANSPORT SYSTEM ACCESSORY PROTEIN PHOU"/>
    <property type="match status" value="1"/>
</dbReference>
<keyword evidence="5 7" id="KW-0963">Cytoplasm</keyword>
<sequence>MVIREQFQMQLEAVKKDIIQLSQLTEDALRKAIDSLYNQDLELADHIIQSDKMIDKAEMKINDATILLIAKQQPVATDLRHLIINLRIVTDLERMGDNAKNIAKATKHLGFEMKSDIPNELKTMRDTTLEMLDIALRAYQYEDISIAQKLSELDDRVDRIYKTVITDLLGKTAMNPEQIQYIMQIAFCARYIERFADHITNIGESILFLVKGENYNLNY</sequence>
<dbReference type="AlphaFoldDB" id="A0A1H9ZR90"/>
<keyword evidence="4 7" id="KW-0813">Transport</keyword>
<dbReference type="GO" id="GO:0006817">
    <property type="term" value="P:phosphate ion transport"/>
    <property type="evidence" value="ECO:0007669"/>
    <property type="project" value="UniProtKB-KW"/>
</dbReference>
<dbReference type="GO" id="GO:0005737">
    <property type="term" value="C:cytoplasm"/>
    <property type="evidence" value="ECO:0007669"/>
    <property type="project" value="UniProtKB-SubCell"/>
</dbReference>
<keyword evidence="10" id="KW-1185">Reference proteome</keyword>
<dbReference type="GO" id="GO:0030643">
    <property type="term" value="P:intracellular phosphate ion homeostasis"/>
    <property type="evidence" value="ECO:0007669"/>
    <property type="project" value="InterPro"/>
</dbReference>
<proteinExistence type="inferred from homology"/>
<dbReference type="STRING" id="930131.SAMN05216389_102406"/>
<feature type="domain" description="PhoU" evidence="8">
    <location>
        <begin position="18"/>
        <end position="105"/>
    </location>
</feature>